<feature type="signal peptide" evidence="14">
    <location>
        <begin position="1"/>
        <end position="21"/>
    </location>
</feature>
<dbReference type="InterPro" id="IPR015943">
    <property type="entry name" value="WD40/YVTN_repeat-like_dom_sf"/>
</dbReference>
<keyword evidence="8" id="KW-0902">Two-component regulatory system</keyword>
<dbReference type="InterPro" id="IPR018062">
    <property type="entry name" value="HTH_AraC-typ_CS"/>
</dbReference>
<dbReference type="InterPro" id="IPR001789">
    <property type="entry name" value="Sig_transdc_resp-reg_receiver"/>
</dbReference>
<evidence type="ECO:0000256" key="4">
    <source>
        <dbReference type="ARBA" id="ARBA00022679"/>
    </source>
</evidence>
<dbReference type="SUPFAM" id="SSF52172">
    <property type="entry name" value="CheY-like"/>
    <property type="match status" value="1"/>
</dbReference>
<feature type="domain" description="Histidine kinase" evidence="16">
    <location>
        <begin position="786"/>
        <end position="1003"/>
    </location>
</feature>
<keyword evidence="3 12" id="KW-0597">Phosphoprotein</keyword>
<dbReference type="Gene3D" id="2.60.40.10">
    <property type="entry name" value="Immunoglobulins"/>
    <property type="match status" value="1"/>
</dbReference>
<dbReference type="InterPro" id="IPR018060">
    <property type="entry name" value="HTH_AraC"/>
</dbReference>
<evidence type="ECO:0000256" key="8">
    <source>
        <dbReference type="ARBA" id="ARBA00023012"/>
    </source>
</evidence>
<evidence type="ECO:0000259" key="15">
    <source>
        <dbReference type="PROSITE" id="PS01124"/>
    </source>
</evidence>
<dbReference type="InterPro" id="IPR003661">
    <property type="entry name" value="HisK_dim/P_dom"/>
</dbReference>
<evidence type="ECO:0000256" key="6">
    <source>
        <dbReference type="ARBA" id="ARBA00022777"/>
    </source>
</evidence>
<dbReference type="InterPro" id="IPR013783">
    <property type="entry name" value="Ig-like_fold"/>
</dbReference>
<dbReference type="Pfam" id="PF00512">
    <property type="entry name" value="HisKA"/>
    <property type="match status" value="1"/>
</dbReference>
<dbReference type="KEGG" id="mgod:E7746_07645"/>
<dbReference type="AlphaFoldDB" id="A0A4P7VIV8"/>
<dbReference type="EMBL" id="CP039393">
    <property type="protein sequence ID" value="QCD35770.1"/>
    <property type="molecule type" value="Genomic_DNA"/>
</dbReference>
<dbReference type="Pfam" id="PF07494">
    <property type="entry name" value="Reg_prop"/>
    <property type="match status" value="2"/>
</dbReference>
<comment type="catalytic activity">
    <reaction evidence="1">
        <text>ATP + protein L-histidine = ADP + protein N-phospho-L-histidine.</text>
        <dbReference type="EC" id="2.7.13.3"/>
    </reaction>
</comment>
<dbReference type="PROSITE" id="PS00041">
    <property type="entry name" value="HTH_ARAC_FAMILY_1"/>
    <property type="match status" value="1"/>
</dbReference>
<dbReference type="Proteomes" id="UP000297031">
    <property type="component" value="Chromosome"/>
</dbReference>
<gene>
    <name evidence="18" type="ORF">E7746_07645</name>
</gene>
<feature type="chain" id="PRO_5020598554" description="histidine kinase" evidence="14">
    <location>
        <begin position="22"/>
        <end position="1280"/>
    </location>
</feature>
<dbReference type="PRINTS" id="PR00344">
    <property type="entry name" value="BCTRLSENSOR"/>
</dbReference>
<dbReference type="SUPFAM" id="SSF55874">
    <property type="entry name" value="ATPase domain of HSP90 chaperone/DNA topoisomerase II/histidine kinase"/>
    <property type="match status" value="1"/>
</dbReference>
<evidence type="ECO:0000256" key="2">
    <source>
        <dbReference type="ARBA" id="ARBA00012438"/>
    </source>
</evidence>
<dbReference type="Gene3D" id="3.40.50.2300">
    <property type="match status" value="1"/>
</dbReference>
<sequence>MKHFLVAIIFMLMSSALKIYASDMGFYNADDTYGITIREPSSICKDDDGFMWVATKSGIYRLSDESKCYNVPYTTVNIVSVELVHRKGELYVFTNHGEIFRYNKRLDRFVHYLDLLSALNVEAIYLADIKIGGDKDILWLATSAGLYHCVNGKCTRIPGVEGAVGDMTMDGCKHLIVASTGGVYRINTENYDREVWNDNPGVFPTLIKLDKAMNRLWIGTMSDGLYYLDCDTKELKASPIKRFPHQYVRDIEIVSDSAIWCGIDGRGIWQLSRDGSRVTEIFQEDKDNPHSIAGNGVLDMCYDRPDRVWVCSFTGGVSIAELNSPLITHFRHRVNDPNSPANDYIYDVAEDSKGRIWIGTNGGLSYWNPDTGKWVNRFGHEYESFIVRSVCEDSKGDIWVGTYSNGVYVLDGNTQRIKAHHTDRQGILSKNGFVFDILRDSNGDIWMAGMIGAIIKYDHVTGQFDEYPVRPVSTMAELDDSTLIMASNNQLLSLDKNTKEIKELLTDNMIQDIEVTEGKIWVASNGNGLICYDIASQATETFNLKHGSVSDNINSILYHNGNLWLGTDNGLYRFNIDDKSVASFDFPETAGKIDYTSDASVKLSNGTSAWGTSEGLIILDTESMTSRTPSGRIYLQDILLSSRSMRDMPDILPEMPLDEITDLTLQHDQNNITFSLQPLGSHSRTSLFSWKMEGFDDDWSELSDLSIINYTNLNPGNYTLYIRLYNPDLISERKISIHIKPPFWATWWFKTAYVLLIATLLYLLLRFYINRINRRHAEHKLQFFINTAHDLRTALTLIKASIEEIKRSPNINEEEKQYLQLAIDQMQRLTMVTTQLMDLQKIDLGKGQFHPMNYDIVPLISSRISMFESIAEKRNITLTYSYKPESYVTAVDAGKIERIVDNLLSNAIKYSHEYSSVDINFTANDNEWRLSIVDHGIGIDKKSLDNLFKEFFRSENAVNLRISGSGIGLALTKKLVELHDGKIIVESREDEGSRFEIVIPHRLVDSAPLPVNAEDPESADKSIDNEEIKNMRILVCEDNDDLRRFMKRPLGRHFNVATASNGVDAWEYIKKELPDLIVSDIMMPGMDGFELCRLVKSTFETSHIPIILLSALSDQSDELHGLGLGADDYMTKPFDMKTLTQRIMSIILNRRALGSRVISEGGETVEEADTKESNELNDAFVRQALKIVVNHLEDSDFSKEEFAREMGVSTSLLFKKIKALTDMTVVDFIRNIRMDHAMKLLNDSQYSIGEIAYKCGFSSISYFSTVFKKHFGKSPTDFRA</sequence>
<dbReference type="CDD" id="cd17574">
    <property type="entry name" value="REC_OmpR"/>
    <property type="match status" value="1"/>
</dbReference>
<dbReference type="RefSeq" id="WP_136410391.1">
    <property type="nucleotide sequence ID" value="NZ_CP039393.1"/>
</dbReference>
<dbReference type="InterPro" id="IPR004358">
    <property type="entry name" value="Sig_transdc_His_kin-like_C"/>
</dbReference>
<organism evidence="18 19">
    <name type="scientific">Muribaculum gordoncarteri</name>
    <dbReference type="NCBI Taxonomy" id="2530390"/>
    <lineage>
        <taxon>Bacteria</taxon>
        <taxon>Pseudomonadati</taxon>
        <taxon>Bacteroidota</taxon>
        <taxon>Bacteroidia</taxon>
        <taxon>Bacteroidales</taxon>
        <taxon>Muribaculaceae</taxon>
        <taxon>Muribaculum</taxon>
    </lineage>
</organism>
<dbReference type="Pfam" id="PF07495">
    <property type="entry name" value="Y_Y_Y"/>
    <property type="match status" value="1"/>
</dbReference>
<dbReference type="Pfam" id="PF12833">
    <property type="entry name" value="HTH_18"/>
    <property type="match status" value="1"/>
</dbReference>
<accession>A0A4P7VIV8</accession>
<dbReference type="GO" id="GO:0000155">
    <property type="term" value="F:phosphorelay sensor kinase activity"/>
    <property type="evidence" value="ECO:0007669"/>
    <property type="project" value="InterPro"/>
</dbReference>
<keyword evidence="11" id="KW-0804">Transcription</keyword>
<dbReference type="InterPro" id="IPR011110">
    <property type="entry name" value="Reg_prop"/>
</dbReference>
<dbReference type="InterPro" id="IPR005467">
    <property type="entry name" value="His_kinase_dom"/>
</dbReference>
<dbReference type="SMART" id="SM00388">
    <property type="entry name" value="HisKA"/>
    <property type="match status" value="1"/>
</dbReference>
<protein>
    <recommendedName>
        <fullName evidence="2">histidine kinase</fullName>
        <ecNumber evidence="2">2.7.13.3</ecNumber>
    </recommendedName>
</protein>
<dbReference type="PROSITE" id="PS01124">
    <property type="entry name" value="HTH_ARAC_FAMILY_2"/>
    <property type="match status" value="1"/>
</dbReference>
<dbReference type="PANTHER" id="PTHR43547:SF2">
    <property type="entry name" value="HYBRID SIGNAL TRANSDUCTION HISTIDINE KINASE C"/>
    <property type="match status" value="1"/>
</dbReference>
<feature type="transmembrane region" description="Helical" evidence="13">
    <location>
        <begin position="747"/>
        <end position="765"/>
    </location>
</feature>
<evidence type="ECO:0000256" key="10">
    <source>
        <dbReference type="ARBA" id="ARBA00023125"/>
    </source>
</evidence>
<evidence type="ECO:0000256" key="3">
    <source>
        <dbReference type="ARBA" id="ARBA00022553"/>
    </source>
</evidence>
<dbReference type="CDD" id="cd00146">
    <property type="entry name" value="PKD"/>
    <property type="match status" value="1"/>
</dbReference>
<evidence type="ECO:0000259" key="17">
    <source>
        <dbReference type="PROSITE" id="PS50110"/>
    </source>
</evidence>
<dbReference type="PROSITE" id="PS50110">
    <property type="entry name" value="RESPONSE_REGULATORY"/>
    <property type="match status" value="1"/>
</dbReference>
<keyword evidence="9" id="KW-0805">Transcription regulation</keyword>
<dbReference type="EC" id="2.7.13.3" evidence="2"/>
<dbReference type="InterPro" id="IPR036097">
    <property type="entry name" value="HisK_dim/P_sf"/>
</dbReference>
<keyword evidence="4" id="KW-0808">Transferase</keyword>
<dbReference type="Gene3D" id="1.10.287.130">
    <property type="match status" value="1"/>
</dbReference>
<keyword evidence="6 18" id="KW-0418">Kinase</keyword>
<keyword evidence="5" id="KW-0547">Nucleotide-binding</keyword>
<feature type="domain" description="Response regulatory" evidence="17">
    <location>
        <begin position="1032"/>
        <end position="1147"/>
    </location>
</feature>
<evidence type="ECO:0000256" key="14">
    <source>
        <dbReference type="SAM" id="SignalP"/>
    </source>
</evidence>
<dbReference type="InterPro" id="IPR011006">
    <property type="entry name" value="CheY-like_superfamily"/>
</dbReference>
<dbReference type="InterPro" id="IPR009057">
    <property type="entry name" value="Homeodomain-like_sf"/>
</dbReference>
<keyword evidence="13" id="KW-0472">Membrane</keyword>
<evidence type="ECO:0000256" key="13">
    <source>
        <dbReference type="SAM" id="Phobius"/>
    </source>
</evidence>
<keyword evidence="14" id="KW-0732">Signal</keyword>
<dbReference type="Pfam" id="PF00072">
    <property type="entry name" value="Response_reg"/>
    <property type="match status" value="1"/>
</dbReference>
<dbReference type="SMART" id="SM00448">
    <property type="entry name" value="REC"/>
    <property type="match status" value="1"/>
</dbReference>
<evidence type="ECO:0000259" key="16">
    <source>
        <dbReference type="PROSITE" id="PS50109"/>
    </source>
</evidence>
<dbReference type="FunFam" id="3.30.565.10:FF:000037">
    <property type="entry name" value="Hybrid sensor histidine kinase/response regulator"/>
    <property type="match status" value="1"/>
</dbReference>
<dbReference type="GO" id="GO:0005524">
    <property type="term" value="F:ATP binding"/>
    <property type="evidence" value="ECO:0007669"/>
    <property type="project" value="UniProtKB-KW"/>
</dbReference>
<dbReference type="SUPFAM" id="SSF46689">
    <property type="entry name" value="Homeodomain-like"/>
    <property type="match status" value="1"/>
</dbReference>
<evidence type="ECO:0000313" key="18">
    <source>
        <dbReference type="EMBL" id="QCD35770.1"/>
    </source>
</evidence>
<evidence type="ECO:0000313" key="19">
    <source>
        <dbReference type="Proteomes" id="UP000297031"/>
    </source>
</evidence>
<evidence type="ECO:0000256" key="12">
    <source>
        <dbReference type="PROSITE-ProRule" id="PRU00169"/>
    </source>
</evidence>
<evidence type="ECO:0000256" key="1">
    <source>
        <dbReference type="ARBA" id="ARBA00000085"/>
    </source>
</evidence>
<feature type="domain" description="HTH araC/xylS-type" evidence="15">
    <location>
        <begin position="1182"/>
        <end position="1280"/>
    </location>
</feature>
<dbReference type="Gene3D" id="2.130.10.10">
    <property type="entry name" value="YVTN repeat-like/Quinoprotein amine dehydrogenase"/>
    <property type="match status" value="3"/>
</dbReference>
<dbReference type="CDD" id="cd00082">
    <property type="entry name" value="HisKA"/>
    <property type="match status" value="1"/>
</dbReference>
<dbReference type="InterPro" id="IPR011123">
    <property type="entry name" value="Y_Y_Y"/>
</dbReference>
<dbReference type="SMART" id="SM00342">
    <property type="entry name" value="HTH_ARAC"/>
    <property type="match status" value="1"/>
</dbReference>
<feature type="modified residue" description="4-aspartylphosphate" evidence="12">
    <location>
        <position position="1080"/>
    </location>
</feature>
<keyword evidence="13" id="KW-1133">Transmembrane helix</keyword>
<reference evidence="18 19" key="1">
    <citation type="submission" date="2019-02" db="EMBL/GenBank/DDBJ databases">
        <title>Isolation and identification of novel species under the genus Muribaculum.</title>
        <authorList>
            <person name="Miyake S."/>
            <person name="Ding Y."/>
            <person name="Low A."/>
            <person name="Soh M."/>
            <person name="Seedorf H."/>
        </authorList>
    </citation>
    <scope>NUCLEOTIDE SEQUENCE [LARGE SCALE GENOMIC DNA]</scope>
    <source>
        <strain evidence="18 19">TLL-A4</strain>
    </source>
</reference>
<dbReference type="Gene3D" id="3.30.565.10">
    <property type="entry name" value="Histidine kinase-like ATPase, C-terminal domain"/>
    <property type="match status" value="1"/>
</dbReference>
<dbReference type="Pfam" id="PF02518">
    <property type="entry name" value="HATPase_c"/>
    <property type="match status" value="1"/>
</dbReference>
<dbReference type="OrthoDB" id="717811at2"/>
<dbReference type="GO" id="GO:0043565">
    <property type="term" value="F:sequence-specific DNA binding"/>
    <property type="evidence" value="ECO:0007669"/>
    <property type="project" value="InterPro"/>
</dbReference>
<dbReference type="PROSITE" id="PS50109">
    <property type="entry name" value="HIS_KIN"/>
    <property type="match status" value="1"/>
</dbReference>
<proteinExistence type="predicted"/>
<dbReference type="PANTHER" id="PTHR43547">
    <property type="entry name" value="TWO-COMPONENT HISTIDINE KINASE"/>
    <property type="match status" value="1"/>
</dbReference>
<dbReference type="SUPFAM" id="SSF47384">
    <property type="entry name" value="Homodimeric domain of signal transducing histidine kinase"/>
    <property type="match status" value="1"/>
</dbReference>
<dbReference type="InterPro" id="IPR036890">
    <property type="entry name" value="HATPase_C_sf"/>
</dbReference>
<dbReference type="InterPro" id="IPR003594">
    <property type="entry name" value="HATPase_dom"/>
</dbReference>
<evidence type="ECO:0000256" key="5">
    <source>
        <dbReference type="ARBA" id="ARBA00022741"/>
    </source>
</evidence>
<dbReference type="SMART" id="SM00387">
    <property type="entry name" value="HATPase_c"/>
    <property type="match status" value="1"/>
</dbReference>
<evidence type="ECO:0000256" key="11">
    <source>
        <dbReference type="ARBA" id="ARBA00023163"/>
    </source>
</evidence>
<name>A0A4P7VIV8_9BACT</name>
<dbReference type="Gene3D" id="1.10.10.60">
    <property type="entry name" value="Homeodomain-like"/>
    <property type="match status" value="1"/>
</dbReference>
<evidence type="ECO:0000256" key="9">
    <source>
        <dbReference type="ARBA" id="ARBA00023015"/>
    </source>
</evidence>
<keyword evidence="19" id="KW-1185">Reference proteome</keyword>
<keyword evidence="7" id="KW-0067">ATP-binding</keyword>
<dbReference type="SUPFAM" id="SSF63829">
    <property type="entry name" value="Calcium-dependent phosphotriesterase"/>
    <property type="match status" value="3"/>
</dbReference>
<dbReference type="GO" id="GO:0003700">
    <property type="term" value="F:DNA-binding transcription factor activity"/>
    <property type="evidence" value="ECO:0007669"/>
    <property type="project" value="InterPro"/>
</dbReference>
<keyword evidence="13" id="KW-0812">Transmembrane</keyword>
<keyword evidence="10" id="KW-0238">DNA-binding</keyword>
<evidence type="ECO:0000256" key="7">
    <source>
        <dbReference type="ARBA" id="ARBA00022840"/>
    </source>
</evidence>